<evidence type="ECO:0000256" key="7">
    <source>
        <dbReference type="ARBA" id="ARBA00022605"/>
    </source>
</evidence>
<accession>A0A1H7W3Y9</accession>
<evidence type="ECO:0000256" key="8">
    <source>
        <dbReference type="ARBA" id="ARBA00022723"/>
    </source>
</evidence>
<dbReference type="Proteomes" id="UP000198744">
    <property type="component" value="Unassembled WGS sequence"/>
</dbReference>
<evidence type="ECO:0000256" key="5">
    <source>
        <dbReference type="ARBA" id="ARBA00012266"/>
    </source>
</evidence>
<name>A0A1H7W3Y9_9BACT</name>
<keyword evidence="7 15" id="KW-0028">Amino-acid biosynthesis</keyword>
<keyword evidence="12 15" id="KW-0456">Lyase</keyword>
<comment type="cofactor">
    <cofactor evidence="1 15">
        <name>Mg(2+)</name>
        <dbReference type="ChEBI" id="CHEBI:18420"/>
    </cofactor>
</comment>
<reference evidence="18 19" key="1">
    <citation type="submission" date="2016-10" db="EMBL/GenBank/DDBJ databases">
        <authorList>
            <person name="de Groot N.N."/>
        </authorList>
    </citation>
    <scope>NUCLEOTIDE SEQUENCE [LARGE SCALE GENOMIC DNA]</scope>
    <source>
        <strain evidence="18 19">DSM 8423</strain>
    </source>
</reference>
<evidence type="ECO:0000259" key="17">
    <source>
        <dbReference type="Pfam" id="PF04715"/>
    </source>
</evidence>
<keyword evidence="11 15" id="KW-0057">Aromatic amino acid biosynthesis</keyword>
<comment type="function">
    <text evidence="13 15">Part of a heterotetrameric complex that catalyzes the two-step biosynthesis of anthranilate, an intermediate in the biosynthesis of L-tryptophan. In the first step, the glutamine-binding beta subunit (TrpG) of anthranilate synthase (AS) provides the glutamine amidotransferase activity which generates ammonia as a substrate that, along with chorismate, is used in the second step, catalyzed by the large alpha subunit of AS (TrpE) to produce anthranilate. In the absence of TrpG, TrpE can synthesize anthranilate directly from chorismate and high concentrations of ammonia.</text>
</comment>
<dbReference type="InterPro" id="IPR019999">
    <property type="entry name" value="Anth_synth_I-like"/>
</dbReference>
<evidence type="ECO:0000256" key="10">
    <source>
        <dbReference type="ARBA" id="ARBA00022842"/>
    </source>
</evidence>
<evidence type="ECO:0000256" key="9">
    <source>
        <dbReference type="ARBA" id="ARBA00022822"/>
    </source>
</evidence>
<keyword evidence="8 15" id="KW-0479">Metal-binding</keyword>
<evidence type="ECO:0000256" key="13">
    <source>
        <dbReference type="ARBA" id="ARBA00025634"/>
    </source>
</evidence>
<sequence>MYAPTYETFEKLAGKGNLIPLYREILADVETPVSVFMKLRDSDYAFLLESVEGGEKWGRYTFLGADPRLIFRVSGSEVVIEEEGITSRYEHNGDPLGFLKEILQRYSPVSVEGLPRFYGGAVGFLGYEMVNYFERLPASAENDLHTDEAVFLVTDTLILFDRVRHTIKVVACVHINGEQSLEMLYSEAVRKIDAMVDLLQTPALPAASSYPSGASADFTSNMTPESFRNSVERAKEYIRAGDVIQVVLSQRFSGEVHPDPIDLYRALRYTNPSPYLFFLKMGDMALIGSSPEVMVRLEEGIVELKPIAGTRPRGKTEQEDRQLADELLEDPKERAEHVMLVDLGRNDLGRIARTGSVQLTQLMVIERYSHVMHIVSSIQAQLDQGLNAFDVLKAVFPAGTLTGAPKIRAMEIIDELEPVRRGPYGGAVGYFSFSGNMDLCITIRTILLKGGKMYIQAGAGIVADSDPQAEYQETVNKAAGMRQAVELALSGFEIRQNSSGVKRI</sequence>
<dbReference type="Pfam" id="PF04715">
    <property type="entry name" value="Anth_synt_I_N"/>
    <property type="match status" value="1"/>
</dbReference>
<dbReference type="InterPro" id="IPR005801">
    <property type="entry name" value="ADC_synthase"/>
</dbReference>
<dbReference type="EC" id="4.1.3.27" evidence="5 15"/>
<dbReference type="STRING" id="43775.SAMN04489760_105137"/>
<evidence type="ECO:0000256" key="15">
    <source>
        <dbReference type="RuleBase" id="RU364045"/>
    </source>
</evidence>
<comment type="catalytic activity">
    <reaction evidence="14 15">
        <text>chorismate + L-glutamine = anthranilate + pyruvate + L-glutamate + H(+)</text>
        <dbReference type="Rhea" id="RHEA:21732"/>
        <dbReference type="ChEBI" id="CHEBI:15361"/>
        <dbReference type="ChEBI" id="CHEBI:15378"/>
        <dbReference type="ChEBI" id="CHEBI:16567"/>
        <dbReference type="ChEBI" id="CHEBI:29748"/>
        <dbReference type="ChEBI" id="CHEBI:29985"/>
        <dbReference type="ChEBI" id="CHEBI:58359"/>
        <dbReference type="EC" id="4.1.3.27"/>
    </reaction>
</comment>
<dbReference type="UniPathway" id="UPA00035">
    <property type="reaction ID" value="UER00040"/>
</dbReference>
<dbReference type="PRINTS" id="PR00095">
    <property type="entry name" value="ANTSNTHASEI"/>
</dbReference>
<evidence type="ECO:0000256" key="12">
    <source>
        <dbReference type="ARBA" id="ARBA00023239"/>
    </source>
</evidence>
<dbReference type="InterPro" id="IPR015890">
    <property type="entry name" value="Chorismate_C"/>
</dbReference>
<evidence type="ECO:0000313" key="18">
    <source>
        <dbReference type="EMBL" id="SEM15765.1"/>
    </source>
</evidence>
<dbReference type="GO" id="GO:0004049">
    <property type="term" value="F:anthranilate synthase activity"/>
    <property type="evidence" value="ECO:0007669"/>
    <property type="project" value="UniProtKB-EC"/>
</dbReference>
<evidence type="ECO:0000256" key="6">
    <source>
        <dbReference type="ARBA" id="ARBA00020653"/>
    </source>
</evidence>
<protein>
    <recommendedName>
        <fullName evidence="6 15">Anthranilate synthase component 1</fullName>
        <ecNumber evidence="5 15">4.1.3.27</ecNumber>
    </recommendedName>
</protein>
<dbReference type="InterPro" id="IPR006805">
    <property type="entry name" value="Anth_synth_I_N"/>
</dbReference>
<dbReference type="AlphaFoldDB" id="A0A1H7W3Y9"/>
<evidence type="ECO:0000256" key="4">
    <source>
        <dbReference type="ARBA" id="ARBA00011575"/>
    </source>
</evidence>
<keyword evidence="19" id="KW-1185">Reference proteome</keyword>
<dbReference type="NCBIfam" id="TIGR00564">
    <property type="entry name" value="trpE_most"/>
    <property type="match status" value="1"/>
</dbReference>
<evidence type="ECO:0000256" key="2">
    <source>
        <dbReference type="ARBA" id="ARBA00004873"/>
    </source>
</evidence>
<dbReference type="PANTHER" id="PTHR11236:SF48">
    <property type="entry name" value="ISOCHORISMATE SYNTHASE MENF"/>
    <property type="match status" value="1"/>
</dbReference>
<evidence type="ECO:0000256" key="1">
    <source>
        <dbReference type="ARBA" id="ARBA00001946"/>
    </source>
</evidence>
<evidence type="ECO:0000313" key="19">
    <source>
        <dbReference type="Proteomes" id="UP000198744"/>
    </source>
</evidence>
<evidence type="ECO:0000256" key="11">
    <source>
        <dbReference type="ARBA" id="ARBA00023141"/>
    </source>
</evidence>
<feature type="domain" description="Anthranilate synthase component I N-terminal" evidence="17">
    <location>
        <begin position="28"/>
        <end position="167"/>
    </location>
</feature>
<dbReference type="EMBL" id="FOBS01000005">
    <property type="protein sequence ID" value="SEM15765.1"/>
    <property type="molecule type" value="Genomic_DNA"/>
</dbReference>
<dbReference type="PANTHER" id="PTHR11236">
    <property type="entry name" value="AMINOBENZOATE/ANTHRANILATE SYNTHASE"/>
    <property type="match status" value="1"/>
</dbReference>
<proteinExistence type="inferred from homology"/>
<organism evidence="18 19">
    <name type="scientific">Syntrophus gentianae</name>
    <dbReference type="NCBI Taxonomy" id="43775"/>
    <lineage>
        <taxon>Bacteria</taxon>
        <taxon>Pseudomonadati</taxon>
        <taxon>Thermodesulfobacteriota</taxon>
        <taxon>Syntrophia</taxon>
        <taxon>Syntrophales</taxon>
        <taxon>Syntrophaceae</taxon>
        <taxon>Syntrophus</taxon>
    </lineage>
</organism>
<comment type="pathway">
    <text evidence="2 15">Amino-acid biosynthesis; L-tryptophan biosynthesis; L-tryptophan from chorismate: step 1/5.</text>
</comment>
<dbReference type="GO" id="GO:0046872">
    <property type="term" value="F:metal ion binding"/>
    <property type="evidence" value="ECO:0007669"/>
    <property type="project" value="UniProtKB-KW"/>
</dbReference>
<comment type="similarity">
    <text evidence="3 15">Belongs to the anthranilate synthase component I family.</text>
</comment>
<gene>
    <name evidence="15" type="primary">trpE</name>
    <name evidence="18" type="ORF">SAMN04489760_105137</name>
</gene>
<comment type="subunit">
    <text evidence="4 15">Heterotetramer consisting of two non-identical subunits: a beta subunit (TrpG) and a large alpha subunit (TrpE).</text>
</comment>
<dbReference type="RefSeq" id="WP_093882663.1">
    <property type="nucleotide sequence ID" value="NZ_FOBS01000005.1"/>
</dbReference>
<dbReference type="InterPro" id="IPR005256">
    <property type="entry name" value="Anth_synth_I_PabB"/>
</dbReference>
<dbReference type="OrthoDB" id="9803598at2"/>
<evidence type="ECO:0000256" key="14">
    <source>
        <dbReference type="ARBA" id="ARBA00047683"/>
    </source>
</evidence>
<dbReference type="GO" id="GO:0000162">
    <property type="term" value="P:L-tryptophan biosynthetic process"/>
    <property type="evidence" value="ECO:0007669"/>
    <property type="project" value="UniProtKB-UniPathway"/>
</dbReference>
<evidence type="ECO:0000256" key="3">
    <source>
        <dbReference type="ARBA" id="ARBA00009562"/>
    </source>
</evidence>
<keyword evidence="9 15" id="KW-0822">Tryptophan biosynthesis</keyword>
<evidence type="ECO:0000259" key="16">
    <source>
        <dbReference type="Pfam" id="PF00425"/>
    </source>
</evidence>
<dbReference type="Gene3D" id="3.60.120.10">
    <property type="entry name" value="Anthranilate synthase"/>
    <property type="match status" value="1"/>
</dbReference>
<dbReference type="Pfam" id="PF00425">
    <property type="entry name" value="Chorismate_bind"/>
    <property type="match status" value="1"/>
</dbReference>
<dbReference type="SUPFAM" id="SSF56322">
    <property type="entry name" value="ADC synthase"/>
    <property type="match status" value="1"/>
</dbReference>
<keyword evidence="10 15" id="KW-0460">Magnesium</keyword>
<feature type="domain" description="Chorismate-utilising enzyme C-terminal" evidence="16">
    <location>
        <begin position="225"/>
        <end position="477"/>
    </location>
</feature>